<dbReference type="PANTHER" id="PTHR34766:SF1">
    <property type="entry name" value="UPF0449 PROTEIN C19ORF25"/>
    <property type="match status" value="1"/>
</dbReference>
<evidence type="ECO:0000313" key="3">
    <source>
        <dbReference type="EMBL" id="KAL3386603.1"/>
    </source>
</evidence>
<evidence type="ECO:0000256" key="2">
    <source>
        <dbReference type="SAM" id="MobiDB-lite"/>
    </source>
</evidence>
<protein>
    <submittedName>
        <fullName evidence="3">Uncharacterized protein</fullName>
    </submittedName>
</protein>
<evidence type="ECO:0000256" key="1">
    <source>
        <dbReference type="ARBA" id="ARBA00006137"/>
    </source>
</evidence>
<name>A0ABD2W1D2_9HYME</name>
<dbReference type="Pfam" id="PF15136">
    <property type="entry name" value="UPF0449"/>
    <property type="match status" value="1"/>
</dbReference>
<organism evidence="3 4">
    <name type="scientific">Trichogramma kaykai</name>
    <dbReference type="NCBI Taxonomy" id="54128"/>
    <lineage>
        <taxon>Eukaryota</taxon>
        <taxon>Metazoa</taxon>
        <taxon>Ecdysozoa</taxon>
        <taxon>Arthropoda</taxon>
        <taxon>Hexapoda</taxon>
        <taxon>Insecta</taxon>
        <taxon>Pterygota</taxon>
        <taxon>Neoptera</taxon>
        <taxon>Endopterygota</taxon>
        <taxon>Hymenoptera</taxon>
        <taxon>Apocrita</taxon>
        <taxon>Proctotrupomorpha</taxon>
        <taxon>Chalcidoidea</taxon>
        <taxon>Trichogrammatidae</taxon>
        <taxon>Trichogramma</taxon>
    </lineage>
</organism>
<dbReference type="AlphaFoldDB" id="A0ABD2W1D2"/>
<dbReference type="EMBL" id="JBJJXI010000146">
    <property type="protein sequence ID" value="KAL3386603.1"/>
    <property type="molecule type" value="Genomic_DNA"/>
</dbReference>
<reference evidence="3 4" key="1">
    <citation type="journal article" date="2024" name="bioRxiv">
        <title>A reference genome for Trichogramma kaykai: A tiny desert-dwelling parasitoid wasp with competing sex-ratio distorters.</title>
        <authorList>
            <person name="Culotta J."/>
            <person name="Lindsey A.R."/>
        </authorList>
    </citation>
    <scope>NUCLEOTIDE SEQUENCE [LARGE SCALE GENOMIC DNA]</scope>
    <source>
        <strain evidence="3 4">KSX58</strain>
    </source>
</reference>
<gene>
    <name evidence="3" type="ORF">TKK_018093</name>
</gene>
<sequence length="116" mass="13215">MFSSKNKVNDLPPRPKPPDTRQILEDLNNAENCDDVAFKLFAKDYADSSLHESSQNDFGKSSSSYERVKTYLDIIKKLKVLKLSLSEHEKLLLADIEDMMKLTKDIKNQAQAALIQ</sequence>
<comment type="similarity">
    <text evidence="1">Belongs to the UPF0449 family.</text>
</comment>
<dbReference type="PANTHER" id="PTHR34766">
    <property type="entry name" value="UPF0449 PROTEIN C19ORF25"/>
    <property type="match status" value="1"/>
</dbReference>
<proteinExistence type="inferred from homology"/>
<dbReference type="InterPro" id="IPR028227">
    <property type="entry name" value="UPF0449"/>
</dbReference>
<accession>A0ABD2W1D2</accession>
<evidence type="ECO:0000313" key="4">
    <source>
        <dbReference type="Proteomes" id="UP001627154"/>
    </source>
</evidence>
<comment type="caution">
    <text evidence="3">The sequence shown here is derived from an EMBL/GenBank/DDBJ whole genome shotgun (WGS) entry which is preliminary data.</text>
</comment>
<keyword evidence="4" id="KW-1185">Reference proteome</keyword>
<dbReference type="Proteomes" id="UP001627154">
    <property type="component" value="Unassembled WGS sequence"/>
</dbReference>
<feature type="region of interest" description="Disordered" evidence="2">
    <location>
        <begin position="1"/>
        <end position="22"/>
    </location>
</feature>